<proteinExistence type="predicted"/>
<dbReference type="WBParaSite" id="ES5_v2.g24942.t1">
    <property type="protein sequence ID" value="ES5_v2.g24942.t1"/>
    <property type="gene ID" value="ES5_v2.g24942"/>
</dbReference>
<organism evidence="1 2">
    <name type="scientific">Panagrolaimus sp. ES5</name>
    <dbReference type="NCBI Taxonomy" id="591445"/>
    <lineage>
        <taxon>Eukaryota</taxon>
        <taxon>Metazoa</taxon>
        <taxon>Ecdysozoa</taxon>
        <taxon>Nematoda</taxon>
        <taxon>Chromadorea</taxon>
        <taxon>Rhabditida</taxon>
        <taxon>Tylenchina</taxon>
        <taxon>Panagrolaimomorpha</taxon>
        <taxon>Panagrolaimoidea</taxon>
        <taxon>Panagrolaimidae</taxon>
        <taxon>Panagrolaimus</taxon>
    </lineage>
</organism>
<sequence>MIKTQTGIHKIKNAYGTSSTYNGTNIIASKNYYDPWSLLALTKLNDPNVITYEINGTGHCADMAPISDDDNESLIEYRKLVLKTIQKWIE</sequence>
<name>A0AC34G5H0_9BILA</name>
<reference evidence="2" key="1">
    <citation type="submission" date="2022-11" db="UniProtKB">
        <authorList>
            <consortium name="WormBaseParasite"/>
        </authorList>
    </citation>
    <scope>IDENTIFICATION</scope>
</reference>
<dbReference type="Proteomes" id="UP000887579">
    <property type="component" value="Unplaced"/>
</dbReference>
<protein>
    <submittedName>
        <fullName evidence="2">Serine carboxypeptidase</fullName>
    </submittedName>
</protein>
<accession>A0AC34G5H0</accession>
<evidence type="ECO:0000313" key="2">
    <source>
        <dbReference type="WBParaSite" id="ES5_v2.g24942.t1"/>
    </source>
</evidence>
<evidence type="ECO:0000313" key="1">
    <source>
        <dbReference type="Proteomes" id="UP000887579"/>
    </source>
</evidence>